<dbReference type="GO" id="GO:0008757">
    <property type="term" value="F:S-adenosylmethionine-dependent methyltransferase activity"/>
    <property type="evidence" value="ECO:0007669"/>
    <property type="project" value="InterPro"/>
</dbReference>
<name>A0A382FQ16_9ZZZZ</name>
<dbReference type="PANTHER" id="PTHR32183">
    <property type="match status" value="1"/>
</dbReference>
<gene>
    <name evidence="5" type="ORF">METZ01_LOCUS217051</name>
</gene>
<evidence type="ECO:0000256" key="1">
    <source>
        <dbReference type="ARBA" id="ARBA00022553"/>
    </source>
</evidence>
<dbReference type="AlphaFoldDB" id="A0A382FQ16"/>
<accession>A0A382FQ16</accession>
<sequence length="201" mass="22762">VKHYKENHPQFWEDIYLEDDAGWDLGESTLVFDKISDALPLGKVCIIGCGRGYDAVMFAQKGFEVTAIDFAPSAISTLQSLASGAGVMINIVETDIFLLTSQFSCEFDYVIEQTCFCAINPSRREEYEQLVKTIIKPNGKLIGLWFPLDKPMDDGGPPWGTTISEVKSIFYDGWKIEKEEFPELSISPRKNREKLIIFKRC</sequence>
<keyword evidence="4" id="KW-0949">S-adenosyl-L-methionine</keyword>
<reference evidence="5" key="1">
    <citation type="submission" date="2018-05" db="EMBL/GenBank/DDBJ databases">
        <authorList>
            <person name="Lanie J.A."/>
            <person name="Ng W.-L."/>
            <person name="Kazmierczak K.M."/>
            <person name="Andrzejewski T.M."/>
            <person name="Davidsen T.M."/>
            <person name="Wayne K.J."/>
            <person name="Tettelin H."/>
            <person name="Glass J.I."/>
            <person name="Rusch D."/>
            <person name="Podicherti R."/>
            <person name="Tsui H.-C.T."/>
            <person name="Winkler M.E."/>
        </authorList>
    </citation>
    <scope>NUCLEOTIDE SEQUENCE</scope>
</reference>
<dbReference type="PANTHER" id="PTHR32183:SF6">
    <property type="entry name" value="CYSTEINE SULFINATE DESULFINASE_CYSTEINE DESULFURASE AND RELATED ENZYMES"/>
    <property type="match status" value="1"/>
</dbReference>
<dbReference type="InterPro" id="IPR029063">
    <property type="entry name" value="SAM-dependent_MTases_sf"/>
</dbReference>
<evidence type="ECO:0000256" key="2">
    <source>
        <dbReference type="ARBA" id="ARBA00022603"/>
    </source>
</evidence>
<keyword evidence="1" id="KW-0597">Phosphoprotein</keyword>
<evidence type="ECO:0000313" key="5">
    <source>
        <dbReference type="EMBL" id="SVB64197.1"/>
    </source>
</evidence>
<evidence type="ECO:0000256" key="4">
    <source>
        <dbReference type="ARBA" id="ARBA00022691"/>
    </source>
</evidence>
<feature type="non-terminal residue" evidence="5">
    <location>
        <position position="1"/>
    </location>
</feature>
<proteinExistence type="predicted"/>
<evidence type="ECO:0008006" key="6">
    <source>
        <dbReference type="Google" id="ProtNLM"/>
    </source>
</evidence>
<keyword evidence="3" id="KW-0808">Transferase</keyword>
<protein>
    <recommendedName>
        <fullName evidence="6">Methyltransferase domain-containing protein</fullName>
    </recommendedName>
</protein>
<dbReference type="GO" id="GO:0032259">
    <property type="term" value="P:methylation"/>
    <property type="evidence" value="ECO:0007669"/>
    <property type="project" value="UniProtKB-KW"/>
</dbReference>
<keyword evidence="2" id="KW-0489">Methyltransferase</keyword>
<dbReference type="EMBL" id="UINC01050799">
    <property type="protein sequence ID" value="SVB64197.1"/>
    <property type="molecule type" value="Genomic_DNA"/>
</dbReference>
<dbReference type="CDD" id="cd02440">
    <property type="entry name" value="AdoMet_MTases"/>
    <property type="match status" value="1"/>
</dbReference>
<organism evidence="5">
    <name type="scientific">marine metagenome</name>
    <dbReference type="NCBI Taxonomy" id="408172"/>
    <lineage>
        <taxon>unclassified sequences</taxon>
        <taxon>metagenomes</taxon>
        <taxon>ecological metagenomes</taxon>
    </lineage>
</organism>
<dbReference type="Gene3D" id="3.40.50.150">
    <property type="entry name" value="Vaccinia Virus protein VP39"/>
    <property type="match status" value="1"/>
</dbReference>
<dbReference type="Pfam" id="PF05724">
    <property type="entry name" value="TPMT"/>
    <property type="match status" value="1"/>
</dbReference>
<dbReference type="PROSITE" id="PS51585">
    <property type="entry name" value="SAM_MT_TPMT"/>
    <property type="match status" value="1"/>
</dbReference>
<dbReference type="InterPro" id="IPR008854">
    <property type="entry name" value="TPMT"/>
</dbReference>
<evidence type="ECO:0000256" key="3">
    <source>
        <dbReference type="ARBA" id="ARBA00022679"/>
    </source>
</evidence>
<dbReference type="SUPFAM" id="SSF53335">
    <property type="entry name" value="S-adenosyl-L-methionine-dependent methyltransferases"/>
    <property type="match status" value="1"/>
</dbReference>